<dbReference type="RefSeq" id="WP_382399925.1">
    <property type="nucleotide sequence ID" value="NZ_JBHTNH010000020.1"/>
</dbReference>
<evidence type="ECO:0000256" key="1">
    <source>
        <dbReference type="ARBA" id="ARBA00004651"/>
    </source>
</evidence>
<feature type="transmembrane region" description="Helical" evidence="11">
    <location>
        <begin position="344"/>
        <end position="365"/>
    </location>
</feature>
<feature type="transmembrane region" description="Helical" evidence="11">
    <location>
        <begin position="284"/>
        <end position="305"/>
    </location>
</feature>
<dbReference type="PROSITE" id="PS50850">
    <property type="entry name" value="MFS"/>
    <property type="match status" value="1"/>
</dbReference>
<evidence type="ECO:0000256" key="7">
    <source>
        <dbReference type="ARBA" id="ARBA00022989"/>
    </source>
</evidence>
<dbReference type="InterPro" id="IPR051084">
    <property type="entry name" value="H+-coupled_symporters"/>
</dbReference>
<dbReference type="InterPro" id="IPR005829">
    <property type="entry name" value="Sugar_transporter_CS"/>
</dbReference>
<accession>A0ABW3ZU27</accession>
<evidence type="ECO:0000256" key="5">
    <source>
        <dbReference type="ARBA" id="ARBA00022692"/>
    </source>
</evidence>
<keyword evidence="4" id="KW-1003">Cell membrane</keyword>
<feature type="domain" description="Major facilitator superfamily (MFS) profile" evidence="12">
    <location>
        <begin position="21"/>
        <end position="434"/>
    </location>
</feature>
<dbReference type="PANTHER" id="PTHR43528">
    <property type="entry name" value="ALPHA-KETOGLUTARATE PERMEASE"/>
    <property type="match status" value="1"/>
</dbReference>
<comment type="similarity">
    <text evidence="2">Belongs to the major facilitator superfamily. Metabolite:H+ Symporter (MHS) family (TC 2.A.1.6) family.</text>
</comment>
<evidence type="ECO:0000256" key="10">
    <source>
        <dbReference type="ARBA" id="ARBA00039918"/>
    </source>
</evidence>
<keyword evidence="6" id="KW-0769">Symport</keyword>
<dbReference type="SUPFAM" id="SSF103473">
    <property type="entry name" value="MFS general substrate transporter"/>
    <property type="match status" value="1"/>
</dbReference>
<evidence type="ECO:0000313" key="13">
    <source>
        <dbReference type="EMBL" id="MFD1361906.1"/>
    </source>
</evidence>
<feature type="transmembrane region" description="Helical" evidence="11">
    <location>
        <begin position="193"/>
        <end position="214"/>
    </location>
</feature>
<feature type="transmembrane region" description="Helical" evidence="11">
    <location>
        <begin position="58"/>
        <end position="81"/>
    </location>
</feature>
<reference evidence="14" key="1">
    <citation type="journal article" date="2019" name="Int. J. Syst. Evol. Microbiol.">
        <title>The Global Catalogue of Microorganisms (GCM) 10K type strain sequencing project: providing services to taxonomists for standard genome sequencing and annotation.</title>
        <authorList>
            <consortium name="The Broad Institute Genomics Platform"/>
            <consortium name="The Broad Institute Genome Sequencing Center for Infectious Disease"/>
            <person name="Wu L."/>
            <person name="Ma J."/>
        </authorList>
    </citation>
    <scope>NUCLEOTIDE SEQUENCE [LARGE SCALE GENOMIC DNA]</scope>
    <source>
        <strain evidence="14">CCUG 54822</strain>
    </source>
</reference>
<evidence type="ECO:0000256" key="2">
    <source>
        <dbReference type="ARBA" id="ARBA00008240"/>
    </source>
</evidence>
<dbReference type="Gene3D" id="1.20.1250.20">
    <property type="entry name" value="MFS general substrate transporter like domains"/>
    <property type="match status" value="2"/>
</dbReference>
<evidence type="ECO:0000256" key="11">
    <source>
        <dbReference type="SAM" id="Phobius"/>
    </source>
</evidence>
<evidence type="ECO:0000259" key="12">
    <source>
        <dbReference type="PROSITE" id="PS50850"/>
    </source>
</evidence>
<feature type="transmembrane region" description="Helical" evidence="11">
    <location>
        <begin position="407"/>
        <end position="427"/>
    </location>
</feature>
<comment type="caution">
    <text evidence="13">The sequence shown here is derived from an EMBL/GenBank/DDBJ whole genome shotgun (WGS) entry which is preliminary data.</text>
</comment>
<dbReference type="PROSITE" id="PS00216">
    <property type="entry name" value="SUGAR_TRANSPORT_1"/>
    <property type="match status" value="1"/>
</dbReference>
<dbReference type="PANTHER" id="PTHR43528:SF1">
    <property type="entry name" value="ALPHA-KETOGLUTARATE PERMEASE"/>
    <property type="match status" value="1"/>
</dbReference>
<evidence type="ECO:0000256" key="9">
    <source>
        <dbReference type="ARBA" id="ARBA00037295"/>
    </source>
</evidence>
<dbReference type="InterPro" id="IPR020846">
    <property type="entry name" value="MFS_dom"/>
</dbReference>
<dbReference type="Pfam" id="PF00083">
    <property type="entry name" value="Sugar_tr"/>
    <property type="match status" value="1"/>
</dbReference>
<feature type="transmembrane region" description="Helical" evidence="11">
    <location>
        <begin position="251"/>
        <end position="272"/>
    </location>
</feature>
<name>A0ABW3ZU27_9BACI</name>
<gene>
    <name evidence="13" type="ORF">ACFQ4A_09595</name>
</gene>
<comment type="subcellular location">
    <subcellularLocation>
        <location evidence="1">Cell membrane</location>
        <topology evidence="1">Multi-pass membrane protein</topology>
    </subcellularLocation>
</comment>
<proteinExistence type="inferred from homology"/>
<comment type="function">
    <text evidence="9">May be a proton symporter involved in the uptake of osmolytes such as proline and glycine betaine.</text>
</comment>
<dbReference type="Proteomes" id="UP001597178">
    <property type="component" value="Unassembled WGS sequence"/>
</dbReference>
<feature type="transmembrane region" description="Helical" evidence="11">
    <location>
        <begin position="317"/>
        <end position="338"/>
    </location>
</feature>
<dbReference type="InterPro" id="IPR005828">
    <property type="entry name" value="MFS_sugar_transport-like"/>
</dbReference>
<feature type="transmembrane region" description="Helical" evidence="11">
    <location>
        <begin position="93"/>
        <end position="111"/>
    </location>
</feature>
<organism evidence="13 14">
    <name type="scientific">Lentibacillus salinarum</name>
    <dbReference type="NCBI Taxonomy" id="446820"/>
    <lineage>
        <taxon>Bacteria</taxon>
        <taxon>Bacillati</taxon>
        <taxon>Bacillota</taxon>
        <taxon>Bacilli</taxon>
        <taxon>Bacillales</taxon>
        <taxon>Bacillaceae</taxon>
        <taxon>Lentibacillus</taxon>
    </lineage>
</organism>
<evidence type="ECO:0000256" key="4">
    <source>
        <dbReference type="ARBA" id="ARBA00022475"/>
    </source>
</evidence>
<keyword evidence="7 11" id="KW-1133">Transmembrane helix</keyword>
<protein>
    <recommendedName>
        <fullName evidence="10">Putative proline/betaine transporter</fullName>
    </recommendedName>
</protein>
<feature type="transmembrane region" description="Helical" evidence="11">
    <location>
        <begin position="377"/>
        <end position="401"/>
    </location>
</feature>
<keyword evidence="3" id="KW-0813">Transport</keyword>
<evidence type="ECO:0000256" key="6">
    <source>
        <dbReference type="ARBA" id="ARBA00022847"/>
    </source>
</evidence>
<evidence type="ECO:0000256" key="3">
    <source>
        <dbReference type="ARBA" id="ARBA00022448"/>
    </source>
</evidence>
<keyword evidence="8 11" id="KW-0472">Membrane</keyword>
<feature type="transmembrane region" description="Helical" evidence="11">
    <location>
        <begin position="157"/>
        <end position="181"/>
    </location>
</feature>
<feature type="transmembrane region" description="Helical" evidence="11">
    <location>
        <begin position="117"/>
        <end position="136"/>
    </location>
</feature>
<dbReference type="InterPro" id="IPR036259">
    <property type="entry name" value="MFS_trans_sf"/>
</dbReference>
<sequence length="439" mass="47281">MSVEKVIENEEEIPIARMKKTVFGAAIGNMIEWFDYATYGYLATVIAAVFFAPGNSTAALLSTFAVFAVSFVARPLGGVIWGYYGDKVGRKKILVLTVLIMSIATFAIGLIPSYASIGIAAPILLLIFRLVQGFSASGEYAGAAAFLAEHAPNKKRGLLVSMVPASTAAGLALGAIVASLLEFNLSSEALQSWGWRVPFLMAGPLGIFALFIRLKLEDPELFKEMERKEKFVKEEKKSPMIQGIKSNWRQVLVAIGVVSLNAVGFYIILTYMPTYLTEELGFNSAASILTTILSLGSYVFFLPMVGALADRVGRKPVLISACILFIFLTYPAFILLSWGGAFAILAQILLGVILAGNDGVLATFLSEMFPTNVRYSGFAISFNSSNALFGGTAPFVATFLISVTNNSFAPAFYLMGAAAIAFIALFWTKETANKPLRQG</sequence>
<evidence type="ECO:0000256" key="8">
    <source>
        <dbReference type="ARBA" id="ARBA00023136"/>
    </source>
</evidence>
<keyword evidence="14" id="KW-1185">Reference proteome</keyword>
<evidence type="ECO:0000313" key="14">
    <source>
        <dbReference type="Proteomes" id="UP001597178"/>
    </source>
</evidence>
<dbReference type="EMBL" id="JBHTNH010000020">
    <property type="protein sequence ID" value="MFD1361906.1"/>
    <property type="molecule type" value="Genomic_DNA"/>
</dbReference>
<keyword evidence="5 11" id="KW-0812">Transmembrane</keyword>